<reference evidence="2 3" key="1">
    <citation type="submission" date="2017-10" db="EMBL/GenBank/DDBJ databases">
        <title>Comparative genomics in systemic dimorphic fungi from Ajellomycetaceae.</title>
        <authorList>
            <person name="Munoz J.F."/>
            <person name="Mcewen J.G."/>
            <person name="Clay O.K."/>
            <person name="Cuomo C.A."/>
        </authorList>
    </citation>
    <scope>NUCLEOTIDE SEQUENCE [LARGE SCALE GENOMIC DNA]</scope>
    <source>
        <strain evidence="2 3">UAMH7299</strain>
    </source>
</reference>
<gene>
    <name evidence="2" type="ORF">AJ80_09684</name>
</gene>
<protein>
    <submittedName>
        <fullName evidence="2">Uncharacterized protein</fullName>
    </submittedName>
</protein>
<evidence type="ECO:0000313" key="2">
    <source>
        <dbReference type="EMBL" id="PGG97515.1"/>
    </source>
</evidence>
<dbReference type="OrthoDB" id="4206979at2759"/>
<evidence type="ECO:0000256" key="1">
    <source>
        <dbReference type="SAM" id="MobiDB-lite"/>
    </source>
</evidence>
<name>A0A2B7WL78_POLH7</name>
<organism evidence="2 3">
    <name type="scientific">Polytolypa hystricis (strain UAMH7299)</name>
    <dbReference type="NCBI Taxonomy" id="1447883"/>
    <lineage>
        <taxon>Eukaryota</taxon>
        <taxon>Fungi</taxon>
        <taxon>Dikarya</taxon>
        <taxon>Ascomycota</taxon>
        <taxon>Pezizomycotina</taxon>
        <taxon>Eurotiomycetes</taxon>
        <taxon>Eurotiomycetidae</taxon>
        <taxon>Onygenales</taxon>
        <taxon>Onygenales incertae sedis</taxon>
        <taxon>Polytolypa</taxon>
    </lineage>
</organism>
<dbReference type="EMBL" id="PDNA01000319">
    <property type="protein sequence ID" value="PGG97515.1"/>
    <property type="molecule type" value="Genomic_DNA"/>
</dbReference>
<keyword evidence="3" id="KW-1185">Reference proteome</keyword>
<comment type="caution">
    <text evidence="2">The sequence shown here is derived from an EMBL/GenBank/DDBJ whole genome shotgun (WGS) entry which is preliminary data.</text>
</comment>
<evidence type="ECO:0000313" key="3">
    <source>
        <dbReference type="Proteomes" id="UP000224634"/>
    </source>
</evidence>
<dbReference type="AlphaFoldDB" id="A0A2B7WL78"/>
<proteinExistence type="predicted"/>
<accession>A0A2B7WL78</accession>
<dbReference type="Proteomes" id="UP000224634">
    <property type="component" value="Unassembled WGS sequence"/>
</dbReference>
<feature type="region of interest" description="Disordered" evidence="1">
    <location>
        <begin position="18"/>
        <end position="37"/>
    </location>
</feature>
<sequence length="151" mass="17227">MDEKKSVPVPFISDTFETAQPTAIKPKPSPLPPIPEEISPLDHQVMLNGGTSSAIERLPSRIQNAKQRSSSYYEEDRVQELTFENSYLRGEIFHREQYRHVLLKLKTMMEYVSGLMEEALSETATKLKEADQEYLLNNGIGEEKRKSGIDI</sequence>